<dbReference type="Pfam" id="PF00925">
    <property type="entry name" value="GTP_cyclohydro2"/>
    <property type="match status" value="1"/>
</dbReference>
<dbReference type="GeneID" id="97201006"/>
<name>A0ABZ1L555_9ACTN</name>
<evidence type="ECO:0000259" key="10">
    <source>
        <dbReference type="Pfam" id="PF00925"/>
    </source>
</evidence>
<proteinExistence type="inferred from homology"/>
<keyword evidence="3 9" id="KW-0479">Metal-binding</keyword>
<dbReference type="InterPro" id="IPR036144">
    <property type="entry name" value="RibA-like_sf"/>
</dbReference>
<reference evidence="11 12" key="1">
    <citation type="submission" date="2022-10" db="EMBL/GenBank/DDBJ databases">
        <title>The complete genomes of actinobacterial strains from the NBC collection.</title>
        <authorList>
            <person name="Joergensen T.S."/>
            <person name="Alvarez Arevalo M."/>
            <person name="Sterndorff E.B."/>
            <person name="Faurdal D."/>
            <person name="Vuksanovic O."/>
            <person name="Mourched A.-S."/>
            <person name="Charusanti P."/>
            <person name="Shaw S."/>
            <person name="Blin K."/>
            <person name="Weber T."/>
        </authorList>
    </citation>
    <scope>NUCLEOTIDE SEQUENCE [LARGE SCALE GENOMIC DNA]</scope>
    <source>
        <strain evidence="11 12">NBC_00123</strain>
    </source>
</reference>
<dbReference type="HAMAP" id="MF_00179">
    <property type="entry name" value="RibA"/>
    <property type="match status" value="1"/>
</dbReference>
<comment type="pathway">
    <text evidence="1 9">Cofactor biosynthesis; riboflavin biosynthesis; 5-amino-6-(D-ribitylamino)uracil from GTP: step 1/4.</text>
</comment>
<feature type="binding site" evidence="9">
    <location>
        <begin position="105"/>
        <end position="107"/>
    </location>
    <ligand>
        <name>GTP</name>
        <dbReference type="ChEBI" id="CHEBI:37565"/>
    </ligand>
</feature>
<dbReference type="PANTHER" id="PTHR21327:SF18">
    <property type="entry name" value="3,4-DIHYDROXY-2-BUTANONE 4-PHOSPHATE SYNTHASE"/>
    <property type="match status" value="1"/>
</dbReference>
<dbReference type="InterPro" id="IPR032677">
    <property type="entry name" value="GTP_cyclohydro_II"/>
</dbReference>
<feature type="binding site" evidence="9">
    <location>
        <position position="162"/>
    </location>
    <ligand>
        <name>GTP</name>
        <dbReference type="ChEBI" id="CHEBI:37565"/>
    </ligand>
</feature>
<feature type="domain" description="GTP cyclohydrolase II" evidence="10">
    <location>
        <begin position="34"/>
        <end position="183"/>
    </location>
</feature>
<evidence type="ECO:0000313" key="11">
    <source>
        <dbReference type="EMBL" id="WTR69613.1"/>
    </source>
</evidence>
<organism evidence="11 12">
    <name type="scientific">Streptomyces zaomyceticus</name>
    <dbReference type="NCBI Taxonomy" id="68286"/>
    <lineage>
        <taxon>Bacteria</taxon>
        <taxon>Bacillati</taxon>
        <taxon>Actinomycetota</taxon>
        <taxon>Actinomycetes</taxon>
        <taxon>Kitasatosporales</taxon>
        <taxon>Streptomycetaceae</taxon>
        <taxon>Streptomyces</taxon>
    </lineage>
</organism>
<feature type="binding site" evidence="9">
    <location>
        <position position="84"/>
    </location>
    <ligand>
        <name>GTP</name>
        <dbReference type="ChEBI" id="CHEBI:37565"/>
    </ligand>
</feature>
<evidence type="ECO:0000256" key="6">
    <source>
        <dbReference type="ARBA" id="ARBA00022833"/>
    </source>
</evidence>
<evidence type="ECO:0000313" key="12">
    <source>
        <dbReference type="Proteomes" id="UP001622594"/>
    </source>
</evidence>
<dbReference type="SUPFAM" id="SSF142695">
    <property type="entry name" value="RibA-like"/>
    <property type="match status" value="1"/>
</dbReference>
<dbReference type="Proteomes" id="UP001622594">
    <property type="component" value="Chromosome"/>
</dbReference>
<comment type="cofactor">
    <cofactor evidence="9">
        <name>Zn(2+)</name>
        <dbReference type="ChEBI" id="CHEBI:29105"/>
    </cofactor>
    <text evidence="9">Binds 1 zinc ion per subunit.</text>
</comment>
<evidence type="ECO:0000256" key="3">
    <source>
        <dbReference type="ARBA" id="ARBA00022723"/>
    </source>
</evidence>
<feature type="binding site" evidence="9">
    <location>
        <position position="81"/>
    </location>
    <ligand>
        <name>Zn(2+)</name>
        <dbReference type="ChEBI" id="CHEBI:29105"/>
        <note>catalytic</note>
    </ligand>
</feature>
<dbReference type="Gene3D" id="3.40.50.10990">
    <property type="entry name" value="GTP cyclohydrolase II"/>
    <property type="match status" value="1"/>
</dbReference>
<keyword evidence="6 9" id="KW-0862">Zinc</keyword>
<dbReference type="RefSeq" id="WP_229901965.1">
    <property type="nucleotide sequence ID" value="NZ_BNBZ01000011.1"/>
</dbReference>
<evidence type="ECO:0000256" key="5">
    <source>
        <dbReference type="ARBA" id="ARBA00022801"/>
    </source>
</evidence>
<evidence type="ECO:0000256" key="9">
    <source>
        <dbReference type="HAMAP-Rule" id="MF_00179"/>
    </source>
</evidence>
<dbReference type="InterPro" id="IPR000926">
    <property type="entry name" value="RibA"/>
</dbReference>
<keyword evidence="7 9" id="KW-0342">GTP-binding</keyword>
<evidence type="ECO:0000256" key="8">
    <source>
        <dbReference type="ARBA" id="ARBA00049295"/>
    </source>
</evidence>
<dbReference type="CDD" id="cd00641">
    <property type="entry name" value="GTP_cyclohydro2"/>
    <property type="match status" value="1"/>
</dbReference>
<sequence length="210" mass="22849">MSVIDGYPTTALSTATVRARVPIGMDRGRPVRADMISFEGLADSGEHVAVQVPAVAGRIPLVRIHSECLTGDVFGSKRCDCGPQLDEGLDAVAEDGGAVLYLRQEGRGIGLYNKLDAYVLQDTNVDTFSANRMLGRGDDERQYAVAAQMLRALGLERIRLLTNNPEKVRQLREYGIDVVDVVPTRVHSNPDNERYLWAKASLGGHTLAVS</sequence>
<evidence type="ECO:0000256" key="7">
    <source>
        <dbReference type="ARBA" id="ARBA00023134"/>
    </source>
</evidence>
<comment type="similarity">
    <text evidence="9">Belongs to the GTP cyclohydrolase II family.</text>
</comment>
<feature type="binding site" evidence="9">
    <location>
        <position position="68"/>
    </location>
    <ligand>
        <name>Zn(2+)</name>
        <dbReference type="ChEBI" id="CHEBI:29105"/>
        <note>catalytic</note>
    </ligand>
</feature>
<keyword evidence="5 9" id="KW-0378">Hydrolase</keyword>
<dbReference type="PANTHER" id="PTHR21327">
    <property type="entry name" value="GTP CYCLOHYDROLASE II-RELATED"/>
    <property type="match status" value="1"/>
</dbReference>
<dbReference type="EC" id="3.5.4.25" evidence="9"/>
<feature type="binding site" evidence="9">
    <location>
        <position position="79"/>
    </location>
    <ligand>
        <name>Zn(2+)</name>
        <dbReference type="ChEBI" id="CHEBI:29105"/>
        <note>catalytic</note>
    </ligand>
</feature>
<gene>
    <name evidence="9" type="primary">ribA</name>
    <name evidence="11" type="ORF">OG814_10215</name>
</gene>
<dbReference type="NCBIfam" id="NF001591">
    <property type="entry name" value="PRK00393.1"/>
    <property type="match status" value="1"/>
</dbReference>
<evidence type="ECO:0000256" key="2">
    <source>
        <dbReference type="ARBA" id="ARBA00022619"/>
    </source>
</evidence>
<feature type="binding site" evidence="9">
    <location>
        <begin position="63"/>
        <end position="67"/>
    </location>
    <ligand>
        <name>GTP</name>
        <dbReference type="ChEBI" id="CHEBI:37565"/>
    </ligand>
</feature>
<feature type="active site" description="Nucleophile" evidence="9">
    <location>
        <position position="141"/>
    </location>
</feature>
<comment type="catalytic activity">
    <reaction evidence="8 9">
        <text>GTP + 4 H2O = 2,5-diamino-6-hydroxy-4-(5-phosphoribosylamino)-pyrimidine + formate + 2 phosphate + 3 H(+)</text>
        <dbReference type="Rhea" id="RHEA:23704"/>
        <dbReference type="ChEBI" id="CHEBI:15377"/>
        <dbReference type="ChEBI" id="CHEBI:15378"/>
        <dbReference type="ChEBI" id="CHEBI:15740"/>
        <dbReference type="ChEBI" id="CHEBI:37565"/>
        <dbReference type="ChEBI" id="CHEBI:43474"/>
        <dbReference type="ChEBI" id="CHEBI:58614"/>
        <dbReference type="EC" id="3.5.4.25"/>
    </reaction>
</comment>
<keyword evidence="4 9" id="KW-0547">Nucleotide-binding</keyword>
<evidence type="ECO:0000256" key="1">
    <source>
        <dbReference type="ARBA" id="ARBA00004853"/>
    </source>
</evidence>
<dbReference type="EMBL" id="CP108188">
    <property type="protein sequence ID" value="WTR69613.1"/>
    <property type="molecule type" value="Genomic_DNA"/>
</dbReference>
<protein>
    <recommendedName>
        <fullName evidence="9">GTP cyclohydrolase-2</fullName>
        <ecNumber evidence="9">3.5.4.25</ecNumber>
    </recommendedName>
    <alternativeName>
        <fullName evidence="9">GTP cyclohydrolase II</fullName>
    </alternativeName>
</protein>
<feature type="binding site" evidence="9">
    <location>
        <position position="127"/>
    </location>
    <ligand>
        <name>GTP</name>
        <dbReference type="ChEBI" id="CHEBI:37565"/>
    </ligand>
</feature>
<keyword evidence="2 9" id="KW-0686">Riboflavin biosynthesis</keyword>
<keyword evidence="12" id="KW-1185">Reference proteome</keyword>
<feature type="active site" description="Proton acceptor" evidence="9">
    <location>
        <position position="139"/>
    </location>
</feature>
<evidence type="ECO:0000256" key="4">
    <source>
        <dbReference type="ARBA" id="ARBA00022741"/>
    </source>
</evidence>
<accession>A0ABZ1L555</accession>
<comment type="function">
    <text evidence="9">Catalyzes the conversion of GTP to 2,5-diamino-6-ribosylamino-4(3H)-pyrimidinone 5'-phosphate (DARP), formate and pyrophosphate.</text>
</comment>
<feature type="binding site" evidence="9">
    <location>
        <position position="167"/>
    </location>
    <ligand>
        <name>GTP</name>
        <dbReference type="ChEBI" id="CHEBI:37565"/>
    </ligand>
</feature>